<evidence type="ECO:0000256" key="7">
    <source>
        <dbReference type="ARBA" id="ARBA00022679"/>
    </source>
</evidence>
<evidence type="ECO:0000256" key="6">
    <source>
        <dbReference type="ARBA" id="ARBA00022650"/>
    </source>
</evidence>
<comment type="pathway">
    <text evidence="2">Amino-acid biosynthesis; L-proline biosynthesis; L-glutamate 5-semialdehyde from L-glutamate: step 1/2.</text>
</comment>
<evidence type="ECO:0000256" key="3">
    <source>
        <dbReference type="ARBA" id="ARBA00006300"/>
    </source>
</evidence>
<keyword evidence="5" id="KW-0028">Amino-acid biosynthesis</keyword>
<dbReference type="EMBL" id="LXQA010027347">
    <property type="protein sequence ID" value="MCH94446.1"/>
    <property type="molecule type" value="Genomic_DNA"/>
</dbReference>
<dbReference type="AlphaFoldDB" id="A0A392N3P9"/>
<comment type="catalytic activity">
    <reaction evidence="15">
        <text>L-glutamate + ATP = L-glutamyl 5-phosphate + ADP</text>
        <dbReference type="Rhea" id="RHEA:14877"/>
        <dbReference type="ChEBI" id="CHEBI:29985"/>
        <dbReference type="ChEBI" id="CHEBI:30616"/>
        <dbReference type="ChEBI" id="CHEBI:58274"/>
        <dbReference type="ChEBI" id="CHEBI:456216"/>
        <dbReference type="EC" id="2.7.2.11"/>
    </reaction>
</comment>
<evidence type="ECO:0000313" key="17">
    <source>
        <dbReference type="Proteomes" id="UP000265520"/>
    </source>
</evidence>
<evidence type="ECO:0000256" key="2">
    <source>
        <dbReference type="ARBA" id="ARBA00005185"/>
    </source>
</evidence>
<dbReference type="GO" id="GO:0005524">
    <property type="term" value="F:ATP binding"/>
    <property type="evidence" value="ECO:0007669"/>
    <property type="project" value="UniProtKB-KW"/>
</dbReference>
<evidence type="ECO:0000256" key="4">
    <source>
        <dbReference type="ARBA" id="ARBA00009302"/>
    </source>
</evidence>
<comment type="caution">
    <text evidence="16">The sequence shown here is derived from an EMBL/GenBank/DDBJ whole genome shotgun (WGS) entry which is preliminary data.</text>
</comment>
<comment type="similarity">
    <text evidence="3">In the C-terminal section; belongs to the gamma-glutamyl phosphate reductase family.</text>
</comment>
<keyword evidence="6" id="KW-0641">Proline biosynthesis</keyword>
<protein>
    <submittedName>
        <fullName evidence="16">Delta-1-pyrroline-5-carboxylate synthase-like</fullName>
    </submittedName>
</protein>
<evidence type="ECO:0000256" key="10">
    <source>
        <dbReference type="ARBA" id="ARBA00022840"/>
    </source>
</evidence>
<feature type="non-terminal residue" evidence="16">
    <location>
        <position position="137"/>
    </location>
</feature>
<dbReference type="GO" id="GO:0008652">
    <property type="term" value="P:amino acid biosynthetic process"/>
    <property type="evidence" value="ECO:0007669"/>
    <property type="project" value="UniProtKB-KW"/>
</dbReference>
<keyword evidence="9" id="KW-0418">Kinase</keyword>
<dbReference type="PANTHER" id="PTHR11063">
    <property type="entry name" value="GLUTAMATE SEMIALDEHYDE DEHYDROGENASE"/>
    <property type="match status" value="1"/>
</dbReference>
<accession>A0A392N3P9</accession>
<keyword evidence="11" id="KW-0521">NADP</keyword>
<evidence type="ECO:0000256" key="14">
    <source>
        <dbReference type="ARBA" id="ARBA00049024"/>
    </source>
</evidence>
<evidence type="ECO:0000256" key="15">
    <source>
        <dbReference type="ARBA" id="ARBA00049141"/>
    </source>
</evidence>
<comment type="pathway">
    <text evidence="1">Amino-acid biosynthesis; L-proline biosynthesis; L-glutamate 5-semialdehyde from L-glutamate: step 2/2.</text>
</comment>
<keyword evidence="10" id="KW-0067">ATP-binding</keyword>
<dbReference type="InterPro" id="IPR020593">
    <property type="entry name" value="G-glutamylP_reductase_CS"/>
</dbReference>
<dbReference type="InterPro" id="IPR016163">
    <property type="entry name" value="Ald_DH_C"/>
</dbReference>
<keyword evidence="17" id="KW-1185">Reference proteome</keyword>
<evidence type="ECO:0000256" key="13">
    <source>
        <dbReference type="ARBA" id="ARBA00023268"/>
    </source>
</evidence>
<dbReference type="InterPro" id="IPR016161">
    <property type="entry name" value="Ald_DH/histidinol_DH"/>
</dbReference>
<dbReference type="GO" id="GO:0004350">
    <property type="term" value="F:glutamate-5-semialdehyde dehydrogenase activity"/>
    <property type="evidence" value="ECO:0007669"/>
    <property type="project" value="UniProtKB-EC"/>
</dbReference>
<evidence type="ECO:0000256" key="1">
    <source>
        <dbReference type="ARBA" id="ARBA00004985"/>
    </source>
</evidence>
<proteinExistence type="inferred from homology"/>
<keyword evidence="12" id="KW-0560">Oxidoreductase</keyword>
<keyword evidence="13" id="KW-0511">Multifunctional enzyme</keyword>
<keyword evidence="8" id="KW-0547">Nucleotide-binding</keyword>
<evidence type="ECO:0000256" key="11">
    <source>
        <dbReference type="ARBA" id="ARBA00022857"/>
    </source>
</evidence>
<evidence type="ECO:0000256" key="5">
    <source>
        <dbReference type="ARBA" id="ARBA00022605"/>
    </source>
</evidence>
<sequence>MRTWYGICHVYVDKAANINVAKQIVRDAKIDYPAACNAMETLLVHQDLSGNGGLDELIAELKRAGVQLYGGPRASALLKIAEAKSFHLEYSSLACTIEIVDDVFAAIDHIHHHGSSHTDCIVTEDREVAETFLRQVD</sequence>
<dbReference type="GO" id="GO:0004349">
    <property type="term" value="F:glutamate 5-kinase activity"/>
    <property type="evidence" value="ECO:0007669"/>
    <property type="project" value="UniProtKB-EC"/>
</dbReference>
<dbReference type="PANTHER" id="PTHR11063:SF16">
    <property type="entry name" value="DELTA-1-PYRROLINE-5-CARBOXYLATE SYNTHASE"/>
    <property type="match status" value="1"/>
</dbReference>
<comment type="similarity">
    <text evidence="4">In the N-terminal section; belongs to the glutamate 5-kinase family.</text>
</comment>
<evidence type="ECO:0000256" key="9">
    <source>
        <dbReference type="ARBA" id="ARBA00022777"/>
    </source>
</evidence>
<comment type="catalytic activity">
    <reaction evidence="14">
        <text>L-glutamate 5-semialdehyde + phosphate + NADP(+) = L-glutamyl 5-phosphate + NADPH + H(+)</text>
        <dbReference type="Rhea" id="RHEA:19541"/>
        <dbReference type="ChEBI" id="CHEBI:15378"/>
        <dbReference type="ChEBI" id="CHEBI:43474"/>
        <dbReference type="ChEBI" id="CHEBI:57783"/>
        <dbReference type="ChEBI" id="CHEBI:58066"/>
        <dbReference type="ChEBI" id="CHEBI:58274"/>
        <dbReference type="ChEBI" id="CHEBI:58349"/>
        <dbReference type="EC" id="1.2.1.41"/>
    </reaction>
</comment>
<dbReference type="SUPFAM" id="SSF53720">
    <property type="entry name" value="ALDH-like"/>
    <property type="match status" value="1"/>
</dbReference>
<name>A0A392N3P9_9FABA</name>
<evidence type="ECO:0000256" key="8">
    <source>
        <dbReference type="ARBA" id="ARBA00022741"/>
    </source>
</evidence>
<evidence type="ECO:0000313" key="16">
    <source>
        <dbReference type="EMBL" id="MCH94446.1"/>
    </source>
</evidence>
<keyword evidence="7" id="KW-0808">Transferase</keyword>
<dbReference type="Gene3D" id="3.40.309.10">
    <property type="entry name" value="Aldehyde Dehydrogenase, Chain A, domain 2"/>
    <property type="match status" value="1"/>
</dbReference>
<dbReference type="PROSITE" id="PS01223">
    <property type="entry name" value="PROA"/>
    <property type="match status" value="1"/>
</dbReference>
<organism evidence="16 17">
    <name type="scientific">Trifolium medium</name>
    <dbReference type="NCBI Taxonomy" id="97028"/>
    <lineage>
        <taxon>Eukaryota</taxon>
        <taxon>Viridiplantae</taxon>
        <taxon>Streptophyta</taxon>
        <taxon>Embryophyta</taxon>
        <taxon>Tracheophyta</taxon>
        <taxon>Spermatophyta</taxon>
        <taxon>Magnoliopsida</taxon>
        <taxon>eudicotyledons</taxon>
        <taxon>Gunneridae</taxon>
        <taxon>Pentapetalae</taxon>
        <taxon>rosids</taxon>
        <taxon>fabids</taxon>
        <taxon>Fabales</taxon>
        <taxon>Fabaceae</taxon>
        <taxon>Papilionoideae</taxon>
        <taxon>50 kb inversion clade</taxon>
        <taxon>NPAAA clade</taxon>
        <taxon>Hologalegina</taxon>
        <taxon>IRL clade</taxon>
        <taxon>Trifolieae</taxon>
        <taxon>Trifolium</taxon>
    </lineage>
</organism>
<reference evidence="16 17" key="1">
    <citation type="journal article" date="2018" name="Front. Plant Sci.">
        <title>Red Clover (Trifolium pratense) and Zigzag Clover (T. medium) - A Picture of Genomic Similarities and Differences.</title>
        <authorList>
            <person name="Dluhosova J."/>
            <person name="Istvanek J."/>
            <person name="Nedelnik J."/>
            <person name="Repkova J."/>
        </authorList>
    </citation>
    <scope>NUCLEOTIDE SEQUENCE [LARGE SCALE GENOMIC DNA]</scope>
    <source>
        <strain evidence="17">cv. 10/8</strain>
        <tissue evidence="16">Leaf</tissue>
    </source>
</reference>
<dbReference type="Proteomes" id="UP000265520">
    <property type="component" value="Unassembled WGS sequence"/>
</dbReference>
<dbReference type="FunFam" id="3.40.309.10:FF:000015">
    <property type="entry name" value="Delta-1-pyrroline-5-carboxylate synthase"/>
    <property type="match status" value="1"/>
</dbReference>
<evidence type="ECO:0000256" key="12">
    <source>
        <dbReference type="ARBA" id="ARBA00023002"/>
    </source>
</evidence>